<keyword evidence="2" id="KW-1185">Reference proteome</keyword>
<dbReference type="Proteomes" id="UP000078200">
    <property type="component" value="Unassembled WGS sequence"/>
</dbReference>
<dbReference type="EnsemblMetazoa" id="GAUT003096-RA">
    <property type="protein sequence ID" value="GAUT003096-PA"/>
    <property type="gene ID" value="GAUT003096"/>
</dbReference>
<name>A0A1A9UFD7_GLOAU</name>
<proteinExistence type="predicted"/>
<reference evidence="1" key="1">
    <citation type="submission" date="2020-05" db="UniProtKB">
        <authorList>
            <consortium name="EnsemblMetazoa"/>
        </authorList>
    </citation>
    <scope>IDENTIFICATION</scope>
    <source>
        <strain evidence="1">TTRI</strain>
    </source>
</reference>
<dbReference type="VEuPathDB" id="VectorBase:GAUT003096"/>
<accession>A0A1A9UFD7</accession>
<evidence type="ECO:0000313" key="2">
    <source>
        <dbReference type="Proteomes" id="UP000078200"/>
    </source>
</evidence>
<organism evidence="1 2">
    <name type="scientific">Glossina austeni</name>
    <name type="common">Savannah tsetse fly</name>
    <dbReference type="NCBI Taxonomy" id="7395"/>
    <lineage>
        <taxon>Eukaryota</taxon>
        <taxon>Metazoa</taxon>
        <taxon>Ecdysozoa</taxon>
        <taxon>Arthropoda</taxon>
        <taxon>Hexapoda</taxon>
        <taxon>Insecta</taxon>
        <taxon>Pterygota</taxon>
        <taxon>Neoptera</taxon>
        <taxon>Endopterygota</taxon>
        <taxon>Diptera</taxon>
        <taxon>Brachycera</taxon>
        <taxon>Muscomorpha</taxon>
        <taxon>Hippoboscoidea</taxon>
        <taxon>Glossinidae</taxon>
        <taxon>Glossina</taxon>
    </lineage>
</organism>
<evidence type="ECO:0000313" key="1">
    <source>
        <dbReference type="EnsemblMetazoa" id="GAUT003096-PA"/>
    </source>
</evidence>
<protein>
    <recommendedName>
        <fullName evidence="3">LITAF domain-containing protein</fullName>
    </recommendedName>
</protein>
<dbReference type="AlphaFoldDB" id="A0A1A9UFD7"/>
<evidence type="ECO:0008006" key="3">
    <source>
        <dbReference type="Google" id="ProtNLM"/>
    </source>
</evidence>
<sequence>MFLGVERLPTMEENEIEIKLIPSQTDDKRKDNIVANVAAMMAPMMRNLVLNESPSHKQHSREEKQLHYYTVRLSTYRTKCPLCRQSGNAAVMRAAGVKDATCCLSLLSWCVWL</sequence>